<accession>C5K9L9</accession>
<protein>
    <submittedName>
        <fullName evidence="2">Uncharacterized protein</fullName>
    </submittedName>
</protein>
<dbReference type="Proteomes" id="UP000007800">
    <property type="component" value="Unassembled WGS sequence"/>
</dbReference>
<sequence>MLKWHQNRKESFGLEAHIFVDSLVPYLGGITQCDSHSASSPTLRQPSPGRAGSGCPTQSGRVTCKPIERIAIARLCDAIADVRKVWRMKYHVVRELLHVAASQNAESDGLSRLTFSWGIPENIIFEGRGMAGARPPFDLAEDATDQEHGKL</sequence>
<dbReference type="EMBL" id="GG671513">
    <property type="protein sequence ID" value="EER18791.1"/>
    <property type="molecule type" value="Genomic_DNA"/>
</dbReference>
<evidence type="ECO:0000313" key="3">
    <source>
        <dbReference type="Proteomes" id="UP000007800"/>
    </source>
</evidence>
<proteinExistence type="predicted"/>
<name>C5K9L9_PERM5</name>
<dbReference type="InParanoid" id="C5K9L9"/>
<dbReference type="AlphaFoldDB" id="C5K9L9"/>
<feature type="region of interest" description="Disordered" evidence="1">
    <location>
        <begin position="37"/>
        <end position="58"/>
    </location>
</feature>
<reference evidence="2 3" key="1">
    <citation type="submission" date="2008-07" db="EMBL/GenBank/DDBJ databases">
        <authorList>
            <person name="El-Sayed N."/>
            <person name="Caler E."/>
            <person name="Inman J."/>
            <person name="Amedeo P."/>
            <person name="Hass B."/>
            <person name="Wortman J."/>
        </authorList>
    </citation>
    <scope>NUCLEOTIDE SEQUENCE [LARGE SCALE GENOMIC DNA]</scope>
    <source>
        <strain evidence="3">ATCC 50983 / TXsc</strain>
    </source>
</reference>
<dbReference type="GeneID" id="9049110"/>
<dbReference type="RefSeq" id="XP_002786995.1">
    <property type="nucleotide sequence ID" value="XM_002786949.1"/>
</dbReference>
<keyword evidence="3" id="KW-1185">Reference proteome</keyword>
<evidence type="ECO:0000256" key="1">
    <source>
        <dbReference type="SAM" id="MobiDB-lite"/>
    </source>
</evidence>
<organism evidence="3">
    <name type="scientific">Perkinsus marinus (strain ATCC 50983 / TXsc)</name>
    <dbReference type="NCBI Taxonomy" id="423536"/>
    <lineage>
        <taxon>Eukaryota</taxon>
        <taxon>Sar</taxon>
        <taxon>Alveolata</taxon>
        <taxon>Perkinsozoa</taxon>
        <taxon>Perkinsea</taxon>
        <taxon>Perkinsida</taxon>
        <taxon>Perkinsidae</taxon>
        <taxon>Perkinsus</taxon>
    </lineage>
</organism>
<evidence type="ECO:0000313" key="2">
    <source>
        <dbReference type="EMBL" id="EER18791.1"/>
    </source>
</evidence>
<gene>
    <name evidence="2" type="ORF">Pmar_PMAR006411</name>
</gene>